<evidence type="ECO:0000256" key="6">
    <source>
        <dbReference type="ARBA" id="ARBA00023054"/>
    </source>
</evidence>
<sequence length="156" mass="18111">MKEEKETKDEEELQETEGGSLLVISTRDSVEAPATMINEIKRDEIQREKHLFSQESRSEGDVSLPMSRVRTIMKSSPDIDNISQESLYLITKATEYFIIYLTKLSQKNGGNLGNVDYDDLSEVVERKNALEFLQDIIPKKIKYSEYLELMKKRSRR</sequence>
<evidence type="ECO:0000256" key="4">
    <source>
        <dbReference type="ARBA" id="ARBA00022695"/>
    </source>
</evidence>
<dbReference type="InterPro" id="IPR009072">
    <property type="entry name" value="Histone-fold"/>
</dbReference>
<evidence type="ECO:0000259" key="14">
    <source>
        <dbReference type="Pfam" id="PF00808"/>
    </source>
</evidence>
<evidence type="ECO:0000256" key="11">
    <source>
        <dbReference type="ARBA" id="ARBA00071805"/>
    </source>
</evidence>
<dbReference type="OrthoDB" id="1291358at2759"/>
<evidence type="ECO:0000256" key="9">
    <source>
        <dbReference type="ARBA" id="ARBA00059032"/>
    </source>
</evidence>
<dbReference type="SUPFAM" id="SSF47113">
    <property type="entry name" value="Histone-fold"/>
    <property type="match status" value="1"/>
</dbReference>
<name>A0A7R8HBT3_LEPSM</name>
<keyword evidence="5" id="KW-0007">Acetylation</keyword>
<feature type="domain" description="Transcription factor CBF/NF-Y/archaeal histone" evidence="14">
    <location>
        <begin position="63"/>
        <end position="104"/>
    </location>
</feature>
<gene>
    <name evidence="15" type="ORF">LSAA_12590</name>
</gene>
<keyword evidence="6" id="KW-0175">Coiled coil</keyword>
<protein>
    <recommendedName>
        <fullName evidence="11">Chromatin accessibility complex protein 1</fullName>
    </recommendedName>
    <alternativeName>
        <fullName evidence="12">DNA polymerase epsilon subunit p15</fullName>
    </alternativeName>
</protein>
<dbReference type="GO" id="GO:0016779">
    <property type="term" value="F:nucleotidyltransferase activity"/>
    <property type="evidence" value="ECO:0007669"/>
    <property type="project" value="UniProtKB-KW"/>
</dbReference>
<keyword evidence="3" id="KW-0808">Transferase</keyword>
<evidence type="ECO:0000313" key="15">
    <source>
        <dbReference type="EMBL" id="CAF3000629.1"/>
    </source>
</evidence>
<evidence type="ECO:0000256" key="2">
    <source>
        <dbReference type="ARBA" id="ARBA00022553"/>
    </source>
</evidence>
<evidence type="ECO:0000256" key="7">
    <source>
        <dbReference type="ARBA" id="ARBA00023125"/>
    </source>
</evidence>
<keyword evidence="4" id="KW-0548">Nucleotidyltransferase</keyword>
<feature type="region of interest" description="Disordered" evidence="13">
    <location>
        <begin position="1"/>
        <end position="25"/>
    </location>
</feature>
<evidence type="ECO:0000313" key="16">
    <source>
        <dbReference type="Proteomes" id="UP000675881"/>
    </source>
</evidence>
<comment type="function">
    <text evidence="9">Forms a complex with DNA polymerase epsilon subunit POLE3 and binds naked DNA, which is then incorporated into chromatin, aided by the nucleosome remodeling activity of ISWI/SNF2H and ACF1. Does not enhance nucleosome sliding activity of the ACF-5 ISWI chromatin remodeling complex.</text>
</comment>
<evidence type="ECO:0000256" key="12">
    <source>
        <dbReference type="ARBA" id="ARBA00083235"/>
    </source>
</evidence>
<dbReference type="GO" id="GO:0046982">
    <property type="term" value="F:protein heterodimerization activity"/>
    <property type="evidence" value="ECO:0007669"/>
    <property type="project" value="InterPro"/>
</dbReference>
<comment type="subcellular location">
    <subcellularLocation>
        <location evidence="1">Nucleus</location>
    </subcellularLocation>
</comment>
<reference evidence="15" key="1">
    <citation type="submission" date="2021-02" db="EMBL/GenBank/DDBJ databases">
        <authorList>
            <person name="Bekaert M."/>
        </authorList>
    </citation>
    <scope>NUCLEOTIDE SEQUENCE</scope>
    <source>
        <strain evidence="15">IoA-00</strain>
    </source>
</reference>
<evidence type="ECO:0000256" key="1">
    <source>
        <dbReference type="ARBA" id="ARBA00004123"/>
    </source>
</evidence>
<dbReference type="PANTHER" id="PTHR10252:SF54">
    <property type="entry name" value="CHROMATIN ACCESSIBILITY COMPLEX PROTEIN 1"/>
    <property type="match status" value="1"/>
</dbReference>
<accession>A0A7R8HBT3</accession>
<dbReference type="InterPro" id="IPR050568">
    <property type="entry name" value="Transcr_DNA_Rep_Reg"/>
</dbReference>
<evidence type="ECO:0000256" key="13">
    <source>
        <dbReference type="SAM" id="MobiDB-lite"/>
    </source>
</evidence>
<dbReference type="Proteomes" id="UP000675881">
    <property type="component" value="Chromosome 7"/>
</dbReference>
<dbReference type="AlphaFoldDB" id="A0A7R8HBT3"/>
<dbReference type="InterPro" id="IPR003958">
    <property type="entry name" value="CBFA_NFYB_domain"/>
</dbReference>
<keyword evidence="7" id="KW-0238">DNA-binding</keyword>
<evidence type="ECO:0000256" key="8">
    <source>
        <dbReference type="ARBA" id="ARBA00023242"/>
    </source>
</evidence>
<comment type="subunit">
    <text evidence="10">Heterodimer with POLE3; binds to DNA. Component of the CHRAC ISWI chromatin remodeling complex at least composed of SMARCA5/SNF2H, BAZ1A/ACF1, CHRAC1 and POLE3; the complex preferentially binds DNA through the CHRAC1-POLE3 heterodimer and possesses ATP-dependent nucleosome-remodeling activity. Within the complex, the heterodimer with POLE3 interacts with SMARCA5/SNF2H; the interaction is direct and enhances nucleosome sliding activity by the SMARCA5/SNF2H and BAZ1A/ACF1 interaction. Within the complex, the heterodimer with POLE3 interacts with BAZ1A/ACF1; the interactions are direct.</text>
</comment>
<keyword evidence="16" id="KW-1185">Reference proteome</keyword>
<dbReference type="GO" id="GO:0008623">
    <property type="term" value="C:CHRAC"/>
    <property type="evidence" value="ECO:0007669"/>
    <property type="project" value="TreeGrafter"/>
</dbReference>
<keyword evidence="2" id="KW-0597">Phosphoprotein</keyword>
<evidence type="ECO:0000256" key="5">
    <source>
        <dbReference type="ARBA" id="ARBA00022990"/>
    </source>
</evidence>
<dbReference type="EMBL" id="HG994586">
    <property type="protein sequence ID" value="CAF3000629.1"/>
    <property type="molecule type" value="Genomic_DNA"/>
</dbReference>
<dbReference type="CDD" id="cd22924">
    <property type="entry name" value="HFD_CHRAC1-like"/>
    <property type="match status" value="1"/>
</dbReference>
<organism evidence="15 16">
    <name type="scientific">Lepeophtheirus salmonis</name>
    <name type="common">Salmon louse</name>
    <name type="synonym">Caligus salmonis</name>
    <dbReference type="NCBI Taxonomy" id="72036"/>
    <lineage>
        <taxon>Eukaryota</taxon>
        <taxon>Metazoa</taxon>
        <taxon>Ecdysozoa</taxon>
        <taxon>Arthropoda</taxon>
        <taxon>Crustacea</taxon>
        <taxon>Multicrustacea</taxon>
        <taxon>Hexanauplia</taxon>
        <taxon>Copepoda</taxon>
        <taxon>Siphonostomatoida</taxon>
        <taxon>Caligidae</taxon>
        <taxon>Lepeophtheirus</taxon>
    </lineage>
</organism>
<dbReference type="GO" id="GO:0006261">
    <property type="term" value="P:DNA-templated DNA replication"/>
    <property type="evidence" value="ECO:0007669"/>
    <property type="project" value="TreeGrafter"/>
</dbReference>
<dbReference type="PANTHER" id="PTHR10252">
    <property type="entry name" value="HISTONE-LIKE TRANSCRIPTION FACTOR CCAAT-RELATED"/>
    <property type="match status" value="1"/>
</dbReference>
<evidence type="ECO:0000256" key="10">
    <source>
        <dbReference type="ARBA" id="ARBA00062516"/>
    </source>
</evidence>
<proteinExistence type="predicted"/>
<dbReference type="Pfam" id="PF00808">
    <property type="entry name" value="CBFD_NFYB_HMF"/>
    <property type="match status" value="1"/>
</dbReference>
<dbReference type="FunFam" id="1.10.20.10:FF:000048">
    <property type="entry name" value="Chromatin accessibility complex subunit 1"/>
    <property type="match status" value="1"/>
</dbReference>
<evidence type="ECO:0000256" key="3">
    <source>
        <dbReference type="ARBA" id="ARBA00022679"/>
    </source>
</evidence>
<dbReference type="Gene3D" id="1.10.20.10">
    <property type="entry name" value="Histone, subunit A"/>
    <property type="match status" value="1"/>
</dbReference>
<dbReference type="GO" id="GO:0003677">
    <property type="term" value="F:DNA binding"/>
    <property type="evidence" value="ECO:0007669"/>
    <property type="project" value="UniProtKB-KW"/>
</dbReference>
<dbReference type="GO" id="GO:0006338">
    <property type="term" value="P:chromatin remodeling"/>
    <property type="evidence" value="ECO:0007669"/>
    <property type="project" value="TreeGrafter"/>
</dbReference>
<keyword evidence="8" id="KW-0539">Nucleus</keyword>